<organism evidence="30 31">
    <name type="scientific">Lyticum sinuosum</name>
    <dbReference type="NCBI Taxonomy" id="1332059"/>
    <lineage>
        <taxon>Bacteria</taxon>
        <taxon>Pseudomonadati</taxon>
        <taxon>Pseudomonadota</taxon>
        <taxon>Alphaproteobacteria</taxon>
        <taxon>Rickettsiales</taxon>
        <taxon>Lyticum</taxon>
    </lineage>
</organism>
<evidence type="ECO:0000256" key="11">
    <source>
        <dbReference type="ARBA" id="ARBA00022676"/>
    </source>
</evidence>
<keyword evidence="12" id="KW-0808">Transferase</keyword>
<comment type="similarity">
    <text evidence="4">In the N-terminal section; belongs to the glycosyltransferase 51 family.</text>
</comment>
<evidence type="ECO:0000256" key="2">
    <source>
        <dbReference type="ARBA" id="ARBA00004752"/>
    </source>
</evidence>
<keyword evidence="11" id="KW-0328">Glycosyltransferase</keyword>
<dbReference type="GO" id="GO:0071555">
    <property type="term" value="P:cell wall organization"/>
    <property type="evidence" value="ECO:0007669"/>
    <property type="project" value="UniProtKB-KW"/>
</dbReference>
<feature type="domain" description="Glycosyl transferase family 51" evidence="28">
    <location>
        <begin position="54"/>
        <end position="231"/>
    </location>
</feature>
<dbReference type="GO" id="GO:0009252">
    <property type="term" value="P:peptidoglycan biosynthetic process"/>
    <property type="evidence" value="ECO:0007669"/>
    <property type="project" value="UniProtKB-KW"/>
</dbReference>
<dbReference type="Proteomes" id="UP001289135">
    <property type="component" value="Unassembled WGS sequence"/>
</dbReference>
<evidence type="ECO:0000256" key="24">
    <source>
        <dbReference type="ARBA" id="ARBA00044770"/>
    </source>
</evidence>
<dbReference type="GO" id="GO:0005886">
    <property type="term" value="C:plasma membrane"/>
    <property type="evidence" value="ECO:0007669"/>
    <property type="project" value="UniProtKB-SubCell"/>
</dbReference>
<comment type="pathway">
    <text evidence="2">Cell wall biogenesis; peptidoglycan biosynthesis.</text>
</comment>
<evidence type="ECO:0000256" key="19">
    <source>
        <dbReference type="ARBA" id="ARBA00023136"/>
    </source>
</evidence>
<dbReference type="GO" id="GO:0046677">
    <property type="term" value="P:response to antibiotic"/>
    <property type="evidence" value="ECO:0007669"/>
    <property type="project" value="UniProtKB-KW"/>
</dbReference>
<keyword evidence="7" id="KW-1003">Cell membrane</keyword>
<dbReference type="GO" id="GO:0030288">
    <property type="term" value="C:outer membrane-bounded periplasmic space"/>
    <property type="evidence" value="ECO:0007669"/>
    <property type="project" value="TreeGrafter"/>
</dbReference>
<keyword evidence="14" id="KW-0378">Hydrolase</keyword>
<evidence type="ECO:0000256" key="5">
    <source>
        <dbReference type="ARBA" id="ARBA00012448"/>
    </source>
</evidence>
<comment type="subcellular location">
    <subcellularLocation>
        <location evidence="1">Cell inner membrane</location>
        <topology evidence="1">Single-pass type II membrane protein</topology>
    </subcellularLocation>
</comment>
<dbReference type="GO" id="GO:0006508">
    <property type="term" value="P:proteolysis"/>
    <property type="evidence" value="ECO:0007669"/>
    <property type="project" value="UniProtKB-KW"/>
</dbReference>
<dbReference type="InterPro" id="IPR012338">
    <property type="entry name" value="Beta-lactam/transpept-like"/>
</dbReference>
<dbReference type="PANTHER" id="PTHR32282">
    <property type="entry name" value="BINDING PROTEIN TRANSPEPTIDASE, PUTATIVE-RELATED"/>
    <property type="match status" value="1"/>
</dbReference>
<evidence type="ECO:0000256" key="15">
    <source>
        <dbReference type="ARBA" id="ARBA00022960"/>
    </source>
</evidence>
<comment type="catalytic activity">
    <reaction evidence="23">
        <text>Preferential cleavage: (Ac)2-L-Lys-D-Ala-|-D-Ala. Also transpeptidation of peptidyl-alanyl moieties that are N-acyl substituents of D-alanine.</text>
        <dbReference type="EC" id="3.4.16.4"/>
    </reaction>
</comment>
<evidence type="ECO:0000256" key="10">
    <source>
        <dbReference type="ARBA" id="ARBA00022670"/>
    </source>
</evidence>
<reference evidence="30" key="1">
    <citation type="submission" date="2023-02" db="EMBL/GenBank/DDBJ databases">
        <title>Host association and intracellularity evolved multiple times independently in the Rickettsiales.</title>
        <authorList>
            <person name="Castelli M."/>
            <person name="Nardi T."/>
            <person name="Gammuto L."/>
            <person name="Bellinzona G."/>
            <person name="Sabaneyeva E."/>
            <person name="Potekhin A."/>
            <person name="Serra V."/>
            <person name="Petroni G."/>
            <person name="Sassera D."/>
        </authorList>
    </citation>
    <scope>NUCLEOTIDE SEQUENCE</scope>
    <source>
        <strain evidence="30">USBL-36I1</strain>
    </source>
</reference>
<evidence type="ECO:0000256" key="26">
    <source>
        <dbReference type="ARBA" id="ARBA00060592"/>
    </source>
</evidence>
<evidence type="ECO:0000256" key="9">
    <source>
        <dbReference type="ARBA" id="ARBA00022645"/>
    </source>
</evidence>
<dbReference type="Pfam" id="PF00912">
    <property type="entry name" value="Transgly"/>
    <property type="match status" value="1"/>
</dbReference>
<keyword evidence="16" id="KW-0735">Signal-anchor</keyword>
<dbReference type="GO" id="GO:0008658">
    <property type="term" value="F:penicillin binding"/>
    <property type="evidence" value="ECO:0007669"/>
    <property type="project" value="InterPro"/>
</dbReference>
<dbReference type="EC" id="2.4.99.28" evidence="24"/>
<feature type="domain" description="Penicillin-binding protein transpeptidase" evidence="27">
    <location>
        <begin position="475"/>
        <end position="791"/>
    </location>
</feature>
<evidence type="ECO:0000259" key="28">
    <source>
        <dbReference type="Pfam" id="PF00912"/>
    </source>
</evidence>
<evidence type="ECO:0000256" key="1">
    <source>
        <dbReference type="ARBA" id="ARBA00004249"/>
    </source>
</evidence>
<dbReference type="SUPFAM" id="SSF53955">
    <property type="entry name" value="Lysozyme-like"/>
    <property type="match status" value="1"/>
</dbReference>
<keyword evidence="10" id="KW-0645">Protease</keyword>
<dbReference type="InterPro" id="IPR023346">
    <property type="entry name" value="Lysozyme-like_dom_sf"/>
</dbReference>
<dbReference type="GO" id="GO:0008955">
    <property type="term" value="F:peptidoglycan glycosyltransferase activity"/>
    <property type="evidence" value="ECO:0007669"/>
    <property type="project" value="UniProtKB-EC"/>
</dbReference>
<feature type="domain" description="Penicillin-binding protein OB-like" evidence="29">
    <location>
        <begin position="361"/>
        <end position="473"/>
    </location>
</feature>
<dbReference type="FunFam" id="1.10.3810.10:FF:000003">
    <property type="entry name" value="Penicillin-binding protein 1a"/>
    <property type="match status" value="1"/>
</dbReference>
<dbReference type="AlphaFoldDB" id="A0AAE4VLJ3"/>
<proteinExistence type="inferred from homology"/>
<dbReference type="InterPro" id="IPR050396">
    <property type="entry name" value="Glycosyltr_51/Transpeptidase"/>
</dbReference>
<evidence type="ECO:0000256" key="16">
    <source>
        <dbReference type="ARBA" id="ARBA00022968"/>
    </source>
</evidence>
<sequence>MFNFSFISSIVWLGLIGIVFFTEIFCSVTSNHPGYNKIDYYSPQTVTRVYDKSGRKIGQFARENRIITKYTDIPQTLIDAFLAAEDKNFFLHQGVDIERLGFAIFQSIYNLFKHKRLVGASTITQQVVRNILIDNSRNIDRKIREIVLAYRISQLYTKEKILEIYLNHIFLGNNSYGVAAAAQSYFGKRLYDLTIAEIAVLASLPKAPSQLNPLVYPEKILIRRNWVINKMVKDGFISEEDGKIAINEPINLNKSSKFGNNNDILRDYIESVRRQLIDLFGEDIVYTKGLTVITNIDIEIQNKAYEAFITQINNYDRRHGWRGPITNIYNKNINIPKDNNYKIPYDIWFPYIKSIEKPDGMLNSQLIAIVIEINNNSVKIGFNNGQEGVIKINNMSWARKNLPKQHLGKAIKTPKDLLSIGDVILVRNKKINLLSELTEYSNVSINSQKFNKKSNKKNFLLQDEWILEQIPNVNGGIVILEPYTGNILAMISGYYGDHFNRVIQANRQPGSIFKPIVHTVALEYGLNPYTTIKDEPLSINMGSSAGGVWTPKNYTKTFLGDITLTEALAKSRNLPTVRLTLALGVPRIMEMAKRFKIYTNNINFYTKEYALGLGTKETTLLNMANAYNSIASHGFLTTPELISEIYSQDGKLIYKSKIDYENYEKNKKLINQEVIDNIYSNIEDINPDNSNSEYYPPKVLLGRSKIIKNKVYNHINNMLSDTIKWGTARGIKTKLPFAGKTGSTNSSFDSWFIGYTAQFTIGVYVGFDTPYTLGDKEYGATIALPIADDVINKLEKNYSQIPLSQFPSSTEIYNDNSWKKPDEKYDSIKWYYINN</sequence>
<evidence type="ECO:0000256" key="22">
    <source>
        <dbReference type="ARBA" id="ARBA00023316"/>
    </source>
</evidence>
<dbReference type="Pfam" id="PF17092">
    <property type="entry name" value="PCB_OB"/>
    <property type="match status" value="1"/>
</dbReference>
<keyword evidence="22" id="KW-0961">Cell wall biogenesis/degradation</keyword>
<evidence type="ECO:0000256" key="13">
    <source>
        <dbReference type="ARBA" id="ARBA00022692"/>
    </source>
</evidence>
<evidence type="ECO:0000259" key="29">
    <source>
        <dbReference type="Pfam" id="PF17092"/>
    </source>
</evidence>
<evidence type="ECO:0000259" key="27">
    <source>
        <dbReference type="Pfam" id="PF00905"/>
    </source>
</evidence>
<keyword evidence="13" id="KW-0812">Transmembrane</keyword>
<protein>
    <recommendedName>
        <fullName evidence="6">Penicillin-binding protein 1A</fullName>
        <ecNumber evidence="24">2.4.99.28</ecNumber>
        <ecNumber evidence="5">3.4.16.4</ecNumber>
    </recommendedName>
</protein>
<evidence type="ECO:0000313" key="31">
    <source>
        <dbReference type="Proteomes" id="UP001289135"/>
    </source>
</evidence>
<evidence type="ECO:0000256" key="23">
    <source>
        <dbReference type="ARBA" id="ARBA00034000"/>
    </source>
</evidence>
<dbReference type="InterPro" id="IPR031376">
    <property type="entry name" value="PCB_OB"/>
</dbReference>
<evidence type="ECO:0000256" key="25">
    <source>
        <dbReference type="ARBA" id="ARBA00049902"/>
    </source>
</evidence>
<evidence type="ECO:0000256" key="8">
    <source>
        <dbReference type="ARBA" id="ARBA00022519"/>
    </source>
</evidence>
<evidence type="ECO:0000256" key="20">
    <source>
        <dbReference type="ARBA" id="ARBA00023251"/>
    </source>
</evidence>
<comment type="caution">
    <text evidence="30">The sequence shown here is derived from an EMBL/GenBank/DDBJ whole genome shotgun (WGS) entry which is preliminary data.</text>
</comment>
<accession>A0AAE4VLJ3</accession>
<dbReference type="RefSeq" id="WP_322498453.1">
    <property type="nucleotide sequence ID" value="NZ_JARGYU010000001.1"/>
</dbReference>
<evidence type="ECO:0000256" key="12">
    <source>
        <dbReference type="ARBA" id="ARBA00022679"/>
    </source>
</evidence>
<comment type="similarity">
    <text evidence="3">In the C-terminal section; belongs to the transpeptidase family.</text>
</comment>
<comment type="pathway">
    <text evidence="26">Glycan biosynthesis.</text>
</comment>
<keyword evidence="18" id="KW-1133">Transmembrane helix</keyword>
<dbReference type="InterPro" id="IPR012340">
    <property type="entry name" value="NA-bd_OB-fold"/>
</dbReference>
<name>A0AAE4VLJ3_9RICK</name>
<evidence type="ECO:0000256" key="7">
    <source>
        <dbReference type="ARBA" id="ARBA00022475"/>
    </source>
</evidence>
<keyword evidence="17" id="KW-0573">Peptidoglycan synthesis</keyword>
<dbReference type="SUPFAM" id="SSF50249">
    <property type="entry name" value="Nucleic acid-binding proteins"/>
    <property type="match status" value="1"/>
</dbReference>
<keyword evidence="9" id="KW-0121">Carboxypeptidase</keyword>
<dbReference type="InterPro" id="IPR001264">
    <property type="entry name" value="Glyco_trans_51"/>
</dbReference>
<dbReference type="Pfam" id="PF00905">
    <property type="entry name" value="Transpeptidase"/>
    <property type="match status" value="1"/>
</dbReference>
<keyword evidence="31" id="KW-1185">Reference proteome</keyword>
<keyword evidence="21" id="KW-0511">Multifunctional enzyme</keyword>
<dbReference type="GO" id="GO:0008360">
    <property type="term" value="P:regulation of cell shape"/>
    <property type="evidence" value="ECO:0007669"/>
    <property type="project" value="UniProtKB-KW"/>
</dbReference>
<keyword evidence="19" id="KW-0472">Membrane</keyword>
<evidence type="ECO:0000256" key="17">
    <source>
        <dbReference type="ARBA" id="ARBA00022984"/>
    </source>
</evidence>
<dbReference type="Gene3D" id="3.40.710.10">
    <property type="entry name" value="DD-peptidase/beta-lactamase superfamily"/>
    <property type="match status" value="2"/>
</dbReference>
<dbReference type="EC" id="3.4.16.4" evidence="5"/>
<dbReference type="InterPro" id="IPR001460">
    <property type="entry name" value="PCN-bd_Tpept"/>
</dbReference>
<gene>
    <name evidence="30" type="ORF">Lyticum_00181</name>
</gene>
<comment type="catalytic activity">
    <reaction evidence="25">
        <text>[GlcNAc-(1-&gt;4)-Mur2Ac(oyl-L-Ala-gamma-D-Glu-L-Lys-D-Ala-D-Ala)](n)-di-trans,octa-cis-undecaprenyl diphosphate + beta-D-GlcNAc-(1-&gt;4)-Mur2Ac(oyl-L-Ala-gamma-D-Glu-L-Lys-D-Ala-D-Ala)-di-trans,octa-cis-undecaprenyl diphosphate = [GlcNAc-(1-&gt;4)-Mur2Ac(oyl-L-Ala-gamma-D-Glu-L-Lys-D-Ala-D-Ala)](n+1)-di-trans,octa-cis-undecaprenyl diphosphate + di-trans,octa-cis-undecaprenyl diphosphate + H(+)</text>
        <dbReference type="Rhea" id="RHEA:23708"/>
        <dbReference type="Rhea" id="RHEA-COMP:9602"/>
        <dbReference type="Rhea" id="RHEA-COMP:9603"/>
        <dbReference type="ChEBI" id="CHEBI:15378"/>
        <dbReference type="ChEBI" id="CHEBI:58405"/>
        <dbReference type="ChEBI" id="CHEBI:60033"/>
        <dbReference type="ChEBI" id="CHEBI:78435"/>
        <dbReference type="EC" id="2.4.99.28"/>
    </reaction>
</comment>
<evidence type="ECO:0000256" key="21">
    <source>
        <dbReference type="ARBA" id="ARBA00023268"/>
    </source>
</evidence>
<keyword evidence="20" id="KW-0046">Antibiotic resistance</keyword>
<dbReference type="EMBL" id="JARGYU010000001">
    <property type="protein sequence ID" value="MDZ5761021.1"/>
    <property type="molecule type" value="Genomic_DNA"/>
</dbReference>
<keyword evidence="15" id="KW-0133">Cell shape</keyword>
<evidence type="ECO:0000256" key="4">
    <source>
        <dbReference type="ARBA" id="ARBA00007739"/>
    </source>
</evidence>
<keyword evidence="8" id="KW-0997">Cell inner membrane</keyword>
<dbReference type="Gene3D" id="1.10.3810.10">
    <property type="entry name" value="Biosynthetic peptidoglycan transglycosylase-like"/>
    <property type="match status" value="1"/>
</dbReference>
<dbReference type="GO" id="GO:0009002">
    <property type="term" value="F:serine-type D-Ala-D-Ala carboxypeptidase activity"/>
    <property type="evidence" value="ECO:0007669"/>
    <property type="project" value="UniProtKB-EC"/>
</dbReference>
<evidence type="ECO:0000256" key="3">
    <source>
        <dbReference type="ARBA" id="ARBA00007090"/>
    </source>
</evidence>
<dbReference type="SUPFAM" id="SSF56601">
    <property type="entry name" value="beta-lactamase/transpeptidase-like"/>
    <property type="match status" value="1"/>
</dbReference>
<evidence type="ECO:0000256" key="6">
    <source>
        <dbReference type="ARBA" id="ARBA00018638"/>
    </source>
</evidence>
<evidence type="ECO:0000256" key="14">
    <source>
        <dbReference type="ARBA" id="ARBA00022801"/>
    </source>
</evidence>
<evidence type="ECO:0000313" key="30">
    <source>
        <dbReference type="EMBL" id="MDZ5761021.1"/>
    </source>
</evidence>
<dbReference type="NCBIfam" id="TIGR02074">
    <property type="entry name" value="PBP_1a_fam"/>
    <property type="match status" value="1"/>
</dbReference>
<evidence type="ECO:0000256" key="18">
    <source>
        <dbReference type="ARBA" id="ARBA00022989"/>
    </source>
</evidence>
<dbReference type="PANTHER" id="PTHR32282:SF27">
    <property type="entry name" value="PENICILLIN-BINDING PROTEIN 1A"/>
    <property type="match status" value="1"/>
</dbReference>
<dbReference type="Gene3D" id="2.40.50.140">
    <property type="entry name" value="Nucleic acid-binding proteins"/>
    <property type="match status" value="1"/>
</dbReference>
<dbReference type="InterPro" id="IPR036950">
    <property type="entry name" value="PBP_transglycosylase"/>
</dbReference>